<comment type="subcellular location">
    <subcellularLocation>
        <location evidence="4">Cytoplasm</location>
    </subcellularLocation>
</comment>
<dbReference type="EC" id="3.1.1.61" evidence="4"/>
<dbReference type="InterPro" id="IPR008248">
    <property type="entry name" value="CheB-like"/>
</dbReference>
<dbReference type="InterPro" id="IPR035909">
    <property type="entry name" value="CheB_C"/>
</dbReference>
<evidence type="ECO:0000256" key="3">
    <source>
        <dbReference type="ARBA" id="ARBA00048267"/>
    </source>
</evidence>
<evidence type="ECO:0000256" key="2">
    <source>
        <dbReference type="ARBA" id="ARBA00022801"/>
    </source>
</evidence>
<dbReference type="GO" id="GO:0008984">
    <property type="term" value="F:protein-glutamate methylesterase activity"/>
    <property type="evidence" value="ECO:0007669"/>
    <property type="project" value="UniProtKB-UniRule"/>
</dbReference>
<feature type="active site" evidence="4 5">
    <location>
        <position position="199"/>
    </location>
</feature>
<comment type="function">
    <text evidence="4">Involved in chemotaxis. Part of a chemotaxis signal transduction system that modulates chemotaxis in response to various stimuli. Catalyzes the demethylation of specific methylglutamate residues introduced into the chemoreceptors (methyl-accepting chemotaxis proteins or MCP) by CheR. Also mediates the irreversible deamidation of specific glutamine residues to glutamic acid.</text>
</comment>
<keyword evidence="1 4" id="KW-0145">Chemotaxis</keyword>
<feature type="active site" evidence="4 5">
    <location>
        <position position="295"/>
    </location>
</feature>
<comment type="domain">
    <text evidence="4">Contains a C-terminal catalytic domain, and an N-terminal region which modulates catalytic activity.</text>
</comment>
<evidence type="ECO:0000259" key="7">
    <source>
        <dbReference type="PROSITE" id="PS50110"/>
    </source>
</evidence>
<dbReference type="EMBL" id="QFXE01000006">
    <property type="protein sequence ID" value="RDH87208.1"/>
    <property type="molecule type" value="Genomic_DNA"/>
</dbReference>
<comment type="PTM">
    <text evidence="4">Phosphorylated by CheA. Phosphorylation of the N-terminal regulatory domain activates the methylesterase activity.</text>
</comment>
<evidence type="ECO:0000313" key="9">
    <source>
        <dbReference type="EMBL" id="RDH87208.1"/>
    </source>
</evidence>
<dbReference type="SUPFAM" id="SSF52738">
    <property type="entry name" value="Methylesterase CheB, C-terminal domain"/>
    <property type="match status" value="1"/>
</dbReference>
<dbReference type="Gene3D" id="3.40.50.2300">
    <property type="match status" value="1"/>
</dbReference>
<evidence type="ECO:0000259" key="8">
    <source>
        <dbReference type="PROSITE" id="PS50122"/>
    </source>
</evidence>
<comment type="caution">
    <text evidence="9">The sequence shown here is derived from an EMBL/GenBank/DDBJ whole genome shotgun (WGS) entry which is preliminary data.</text>
</comment>
<reference evidence="9 10" key="1">
    <citation type="journal article" date="2018" name="ISME J.">
        <title>Endosymbiont genomes yield clues of tubeworm success.</title>
        <authorList>
            <person name="Li Y."/>
            <person name="Liles M.R."/>
            <person name="Halanych K.M."/>
        </authorList>
    </citation>
    <scope>NUCLEOTIDE SEQUENCE [LARGE SCALE GENOMIC DNA]</scope>
    <source>
        <strain evidence="9">A1462</strain>
    </source>
</reference>
<dbReference type="NCBIfam" id="NF001965">
    <property type="entry name" value="PRK00742.1"/>
    <property type="match status" value="1"/>
</dbReference>
<dbReference type="PIRSF" id="PIRSF000876">
    <property type="entry name" value="RR_chemtxs_CheB"/>
    <property type="match status" value="1"/>
</dbReference>
<dbReference type="InterPro" id="IPR000673">
    <property type="entry name" value="Sig_transdc_resp-reg_Me-estase"/>
</dbReference>
<comment type="similarity">
    <text evidence="4">Belongs to the CheB family.</text>
</comment>
<evidence type="ECO:0000256" key="5">
    <source>
        <dbReference type="PROSITE-ProRule" id="PRU00050"/>
    </source>
</evidence>
<keyword evidence="4 6" id="KW-0597">Phosphoprotein</keyword>
<keyword evidence="10" id="KW-1185">Reference proteome</keyword>
<dbReference type="AlphaFoldDB" id="A0A370DQM5"/>
<organism evidence="9 10">
    <name type="scientific">endosymbiont of Escarpia spicata</name>
    <dbReference type="NCBI Taxonomy" id="2200908"/>
    <lineage>
        <taxon>Bacteria</taxon>
        <taxon>Pseudomonadati</taxon>
        <taxon>Pseudomonadota</taxon>
        <taxon>Gammaproteobacteria</taxon>
        <taxon>sulfur-oxidizing symbionts</taxon>
    </lineage>
</organism>
<dbReference type="EC" id="3.5.1.44" evidence="4"/>
<protein>
    <recommendedName>
        <fullName evidence="4">Protein-glutamate methylesterase/protein-glutamine glutaminase</fullName>
        <ecNumber evidence="4">3.1.1.61</ecNumber>
        <ecNumber evidence="4">3.5.1.44</ecNumber>
    </recommendedName>
</protein>
<dbReference type="Proteomes" id="UP000254771">
    <property type="component" value="Unassembled WGS sequence"/>
</dbReference>
<dbReference type="InterPro" id="IPR001789">
    <property type="entry name" value="Sig_transdc_resp-reg_receiver"/>
</dbReference>
<accession>A0A370DQM5</accession>
<dbReference type="Gene3D" id="3.40.50.180">
    <property type="entry name" value="Methylesterase CheB, C-terminal domain"/>
    <property type="match status" value="1"/>
</dbReference>
<feature type="active site" evidence="4 5">
    <location>
        <position position="172"/>
    </location>
</feature>
<feature type="modified residue" description="4-aspartylphosphate" evidence="4 6">
    <location>
        <position position="57"/>
    </location>
</feature>
<dbReference type="SMART" id="SM00448">
    <property type="entry name" value="REC"/>
    <property type="match status" value="1"/>
</dbReference>
<evidence type="ECO:0000256" key="4">
    <source>
        <dbReference type="HAMAP-Rule" id="MF_00099"/>
    </source>
</evidence>
<evidence type="ECO:0000256" key="1">
    <source>
        <dbReference type="ARBA" id="ARBA00022500"/>
    </source>
</evidence>
<dbReference type="CDD" id="cd17541">
    <property type="entry name" value="REC_CheB-like"/>
    <property type="match status" value="1"/>
</dbReference>
<comment type="catalytic activity">
    <reaction evidence="4">
        <text>L-glutaminyl-[protein] + H2O = L-glutamyl-[protein] + NH4(+)</text>
        <dbReference type="Rhea" id="RHEA:16441"/>
        <dbReference type="Rhea" id="RHEA-COMP:10207"/>
        <dbReference type="Rhea" id="RHEA-COMP:10208"/>
        <dbReference type="ChEBI" id="CHEBI:15377"/>
        <dbReference type="ChEBI" id="CHEBI:28938"/>
        <dbReference type="ChEBI" id="CHEBI:29973"/>
        <dbReference type="ChEBI" id="CHEBI:30011"/>
        <dbReference type="EC" id="3.5.1.44"/>
    </reaction>
</comment>
<dbReference type="HAMAP" id="MF_00099">
    <property type="entry name" value="CheB_chemtxs"/>
    <property type="match status" value="1"/>
</dbReference>
<proteinExistence type="inferred from homology"/>
<comment type="catalytic activity">
    <reaction evidence="3 4">
        <text>[protein]-L-glutamate 5-O-methyl ester + H2O = L-glutamyl-[protein] + methanol + H(+)</text>
        <dbReference type="Rhea" id="RHEA:23236"/>
        <dbReference type="Rhea" id="RHEA-COMP:10208"/>
        <dbReference type="Rhea" id="RHEA-COMP:10311"/>
        <dbReference type="ChEBI" id="CHEBI:15377"/>
        <dbReference type="ChEBI" id="CHEBI:15378"/>
        <dbReference type="ChEBI" id="CHEBI:17790"/>
        <dbReference type="ChEBI" id="CHEBI:29973"/>
        <dbReference type="ChEBI" id="CHEBI:82795"/>
        <dbReference type="EC" id="3.1.1.61"/>
    </reaction>
</comment>
<name>A0A370DQM5_9GAMM</name>
<sequence>MQARLKVLVVDDSAFYRHRIGEMLEVAPDLEIAGYAMNGEEAVKLAQQLHPDVITMDVQMPVLDGITAVRHIMARSPTRILMFSALTKAGARETLDALESGAMDFLAKTPDGLKSGESAEIFGEQLRQRVRAVGHGRLPPKSAKNTRLGASRLPAGFRQETGPVDMIAIGASTGGPVALQNILTRLPRNFPIPLVVAVHMPAAFTSAYADRLNTVCAIEVKEARDRDPLRPGRVLLAPGGRQMIVEKGPSGSMVRVKDARGGQIYHPSVDQLLESAARVFGAQALGVVLTGMGADGLEGARKLKSTGAKLWSQDEASCVVYGMPRAVEKAGLVDRVVSLDEIGTMLENLGREQ</sequence>
<dbReference type="InterPro" id="IPR011006">
    <property type="entry name" value="CheY-like_superfamily"/>
</dbReference>
<dbReference type="SUPFAM" id="SSF52172">
    <property type="entry name" value="CheY-like"/>
    <property type="match status" value="1"/>
</dbReference>
<dbReference type="CDD" id="cd16432">
    <property type="entry name" value="CheB_Rec"/>
    <property type="match status" value="1"/>
</dbReference>
<evidence type="ECO:0000256" key="6">
    <source>
        <dbReference type="PROSITE-ProRule" id="PRU00169"/>
    </source>
</evidence>
<keyword evidence="4" id="KW-0963">Cytoplasm</keyword>
<keyword evidence="2 4" id="KW-0378">Hydrolase</keyword>
<dbReference type="PROSITE" id="PS50110">
    <property type="entry name" value="RESPONSE_REGULATORY"/>
    <property type="match status" value="1"/>
</dbReference>
<feature type="domain" description="Response regulatory" evidence="7">
    <location>
        <begin position="6"/>
        <end position="123"/>
    </location>
</feature>
<evidence type="ECO:0000313" key="10">
    <source>
        <dbReference type="Proteomes" id="UP000254771"/>
    </source>
</evidence>
<dbReference type="PANTHER" id="PTHR42872:SF3">
    <property type="entry name" value="PROTEIN-GLUTAMATE METHYLESTERASE_PROTEIN-GLUTAMINE GLUTAMINASE 1"/>
    <property type="match status" value="1"/>
</dbReference>
<dbReference type="GO" id="GO:0006935">
    <property type="term" value="P:chemotaxis"/>
    <property type="evidence" value="ECO:0007669"/>
    <property type="project" value="UniProtKB-UniRule"/>
</dbReference>
<dbReference type="PANTHER" id="PTHR42872">
    <property type="entry name" value="PROTEIN-GLUTAMATE METHYLESTERASE/PROTEIN-GLUTAMINE GLUTAMINASE"/>
    <property type="match status" value="1"/>
</dbReference>
<feature type="domain" description="CheB-type methylesterase" evidence="8">
    <location>
        <begin position="163"/>
        <end position="346"/>
    </location>
</feature>
<dbReference type="PROSITE" id="PS50122">
    <property type="entry name" value="CHEB"/>
    <property type="match status" value="1"/>
</dbReference>
<dbReference type="GO" id="GO:0000156">
    <property type="term" value="F:phosphorelay response regulator activity"/>
    <property type="evidence" value="ECO:0007669"/>
    <property type="project" value="InterPro"/>
</dbReference>
<dbReference type="GO" id="GO:0005737">
    <property type="term" value="C:cytoplasm"/>
    <property type="evidence" value="ECO:0007669"/>
    <property type="project" value="UniProtKB-SubCell"/>
</dbReference>
<gene>
    <name evidence="4" type="primary">cheB</name>
    <name evidence="9" type="ORF">DIZ78_05235</name>
</gene>
<dbReference type="Pfam" id="PF01339">
    <property type="entry name" value="CheB_methylest"/>
    <property type="match status" value="1"/>
</dbReference>
<dbReference type="Pfam" id="PF00072">
    <property type="entry name" value="Response_reg"/>
    <property type="match status" value="1"/>
</dbReference>
<dbReference type="GO" id="GO:0050568">
    <property type="term" value="F:protein-glutamine glutaminase activity"/>
    <property type="evidence" value="ECO:0007669"/>
    <property type="project" value="UniProtKB-UniRule"/>
</dbReference>